<organism evidence="3 4">
    <name type="scientific">Stackebrandtia albiflava</name>
    <dbReference type="NCBI Taxonomy" id="406432"/>
    <lineage>
        <taxon>Bacteria</taxon>
        <taxon>Bacillati</taxon>
        <taxon>Actinomycetota</taxon>
        <taxon>Actinomycetes</taxon>
        <taxon>Glycomycetales</taxon>
        <taxon>Glycomycetaceae</taxon>
        <taxon>Stackebrandtia</taxon>
    </lineage>
</organism>
<feature type="region of interest" description="Disordered" evidence="2">
    <location>
        <begin position="1"/>
        <end position="20"/>
    </location>
</feature>
<feature type="coiled-coil region" evidence="1">
    <location>
        <begin position="54"/>
        <end position="81"/>
    </location>
</feature>
<reference evidence="3 4" key="1">
    <citation type="journal article" date="2013" name="Stand. Genomic Sci.">
        <title>Genomic Encyclopedia of Type Strains, Phase I: The one thousand microbial genomes (KMG-I) project.</title>
        <authorList>
            <person name="Kyrpides N.C."/>
            <person name="Woyke T."/>
            <person name="Eisen J.A."/>
            <person name="Garrity G."/>
            <person name="Lilburn T.G."/>
            <person name="Beck B.J."/>
            <person name="Whitman W.B."/>
            <person name="Hugenholtz P."/>
            <person name="Klenk H.P."/>
        </authorList>
    </citation>
    <scope>NUCLEOTIDE SEQUENCE [LARGE SCALE GENOMIC DNA]</scope>
    <source>
        <strain evidence="3 4">DSM 45044</strain>
    </source>
</reference>
<evidence type="ECO:0000313" key="3">
    <source>
        <dbReference type="EMBL" id="TWJ10532.1"/>
    </source>
</evidence>
<feature type="compositionally biased region" description="Basic residues" evidence="2">
    <location>
        <begin position="1"/>
        <end position="11"/>
    </location>
</feature>
<protein>
    <submittedName>
        <fullName evidence="3">Uncharacterized protein</fullName>
    </submittedName>
</protein>
<gene>
    <name evidence="3" type="ORF">LX16_3950</name>
</gene>
<keyword evidence="1" id="KW-0175">Coiled coil</keyword>
<dbReference type="RefSeq" id="WP_147141138.1">
    <property type="nucleotide sequence ID" value="NZ_BAABIJ010000003.1"/>
</dbReference>
<evidence type="ECO:0000313" key="4">
    <source>
        <dbReference type="Proteomes" id="UP000321617"/>
    </source>
</evidence>
<dbReference type="AlphaFoldDB" id="A0A562UY43"/>
<proteinExistence type="predicted"/>
<dbReference type="Proteomes" id="UP000321617">
    <property type="component" value="Unassembled WGS sequence"/>
</dbReference>
<keyword evidence="4" id="KW-1185">Reference proteome</keyword>
<dbReference type="EMBL" id="VLLL01000007">
    <property type="protein sequence ID" value="TWJ10532.1"/>
    <property type="molecule type" value="Genomic_DNA"/>
</dbReference>
<name>A0A562UY43_9ACTN</name>
<sequence>MALFRRTRKSRDRTPADPAVAHAAVDRELRLSLDRLESLRAELRDAIGATASPTEEQRRRLAHVESEYARLRARIEESAARARAHIDEAGRDR</sequence>
<evidence type="ECO:0000256" key="1">
    <source>
        <dbReference type="SAM" id="Coils"/>
    </source>
</evidence>
<accession>A0A562UY43</accession>
<comment type="caution">
    <text evidence="3">The sequence shown here is derived from an EMBL/GenBank/DDBJ whole genome shotgun (WGS) entry which is preliminary data.</text>
</comment>
<evidence type="ECO:0000256" key="2">
    <source>
        <dbReference type="SAM" id="MobiDB-lite"/>
    </source>
</evidence>